<dbReference type="PROSITE" id="PS00211">
    <property type="entry name" value="ABC_TRANSPORTER_1"/>
    <property type="match status" value="1"/>
</dbReference>
<dbReference type="Pfam" id="PF00005">
    <property type="entry name" value="ABC_tran"/>
    <property type="match status" value="1"/>
</dbReference>
<dbReference type="GO" id="GO:0005524">
    <property type="term" value="F:ATP binding"/>
    <property type="evidence" value="ECO:0007669"/>
    <property type="project" value="UniProtKB-KW"/>
</dbReference>
<dbReference type="CDD" id="cd03255">
    <property type="entry name" value="ABC_MJ0796_LolCDE_FtsE"/>
    <property type="match status" value="1"/>
</dbReference>
<gene>
    <name evidence="5" type="ORF">GWP43_07940</name>
</gene>
<dbReference type="InterPro" id="IPR003593">
    <property type="entry name" value="AAA+_ATPase"/>
</dbReference>
<dbReference type="InterPro" id="IPR015854">
    <property type="entry name" value="ABC_transpr_LolD-like"/>
</dbReference>
<dbReference type="InterPro" id="IPR027417">
    <property type="entry name" value="P-loop_NTPase"/>
</dbReference>
<protein>
    <submittedName>
        <fullName evidence="5">ABC transporter ATP-binding protein</fullName>
    </submittedName>
</protein>
<keyword evidence="2" id="KW-0547">Nucleotide-binding</keyword>
<reference evidence="5 6" key="1">
    <citation type="submission" date="2020-01" db="EMBL/GenBank/DDBJ databases">
        <title>Complete genome sequence of a human oral phylogroup 1 Treponema sp. strain ATCC 700766, originally isolated from periodontitis dental plaque.</title>
        <authorList>
            <person name="Chan Y."/>
            <person name="Huo Y.-B."/>
            <person name="Yu X.-L."/>
            <person name="Zeng H."/>
            <person name="Leung W.-K."/>
            <person name="Watt R.M."/>
        </authorList>
    </citation>
    <scope>NUCLEOTIDE SEQUENCE [LARGE SCALE GENOMIC DNA]</scope>
    <source>
        <strain evidence="5 6">OMZ 804</strain>
    </source>
</reference>
<evidence type="ECO:0000256" key="3">
    <source>
        <dbReference type="ARBA" id="ARBA00022840"/>
    </source>
</evidence>
<evidence type="ECO:0000256" key="1">
    <source>
        <dbReference type="ARBA" id="ARBA00022448"/>
    </source>
</evidence>
<keyword evidence="1" id="KW-0813">Transport</keyword>
<dbReference type="InterPro" id="IPR017911">
    <property type="entry name" value="MacB-like_ATP-bd"/>
</dbReference>
<evidence type="ECO:0000259" key="4">
    <source>
        <dbReference type="PROSITE" id="PS50893"/>
    </source>
</evidence>
<dbReference type="GO" id="GO:0005886">
    <property type="term" value="C:plasma membrane"/>
    <property type="evidence" value="ECO:0007669"/>
    <property type="project" value="TreeGrafter"/>
</dbReference>
<keyword evidence="3 5" id="KW-0067">ATP-binding</keyword>
<dbReference type="EMBL" id="CP048020">
    <property type="protein sequence ID" value="QHX43385.1"/>
    <property type="molecule type" value="Genomic_DNA"/>
</dbReference>
<evidence type="ECO:0000313" key="5">
    <source>
        <dbReference type="EMBL" id="QHX43385.1"/>
    </source>
</evidence>
<dbReference type="SMART" id="SM00382">
    <property type="entry name" value="AAA"/>
    <property type="match status" value="1"/>
</dbReference>
<proteinExistence type="predicted"/>
<sequence length="221" mass="24043">MLLQTKQLSRTFTRSGFDFFAVKEADFTIDSSDFVFIVGRSGSGKTTLLNLLSGILEPTSGTVLFEDKDITLMSDTEKSYYRNESIGFVPQSLGALPNLSVLDNVRVPFFLFSRDGDTEGRALSLLEVMGIAHLKDEMPKNLSGGESKRMLIARALMNAPKLLIADEPTANLDAETAAGVMQAVKDVNKLGTAVLIVTHDSTILDPHCTTYRMDAGTLSKV</sequence>
<dbReference type="InterPro" id="IPR003439">
    <property type="entry name" value="ABC_transporter-like_ATP-bd"/>
</dbReference>
<feature type="domain" description="ABC transporter" evidence="4">
    <location>
        <begin position="3"/>
        <end position="221"/>
    </location>
</feature>
<evidence type="ECO:0000256" key="2">
    <source>
        <dbReference type="ARBA" id="ARBA00022741"/>
    </source>
</evidence>
<name>A0A6P1Y1G2_9SPIR</name>
<dbReference type="Proteomes" id="UP000464374">
    <property type="component" value="Chromosome"/>
</dbReference>
<dbReference type="GO" id="GO:0022857">
    <property type="term" value="F:transmembrane transporter activity"/>
    <property type="evidence" value="ECO:0007669"/>
    <property type="project" value="TreeGrafter"/>
</dbReference>
<organism evidence="5 6">
    <name type="scientific">Treponema vincentii</name>
    <dbReference type="NCBI Taxonomy" id="69710"/>
    <lineage>
        <taxon>Bacteria</taxon>
        <taxon>Pseudomonadati</taxon>
        <taxon>Spirochaetota</taxon>
        <taxon>Spirochaetia</taxon>
        <taxon>Spirochaetales</taxon>
        <taxon>Treponemataceae</taxon>
        <taxon>Treponema</taxon>
    </lineage>
</organism>
<accession>A0A6P1Y1G2</accession>
<dbReference type="SUPFAM" id="SSF52540">
    <property type="entry name" value="P-loop containing nucleoside triphosphate hydrolases"/>
    <property type="match status" value="1"/>
</dbReference>
<dbReference type="InterPro" id="IPR017871">
    <property type="entry name" value="ABC_transporter-like_CS"/>
</dbReference>
<dbReference type="PROSITE" id="PS50893">
    <property type="entry name" value="ABC_TRANSPORTER_2"/>
    <property type="match status" value="1"/>
</dbReference>
<dbReference type="KEGG" id="trz:GWP43_07940"/>
<dbReference type="RefSeq" id="WP_162663708.1">
    <property type="nucleotide sequence ID" value="NZ_CP048020.1"/>
</dbReference>
<evidence type="ECO:0000313" key="6">
    <source>
        <dbReference type="Proteomes" id="UP000464374"/>
    </source>
</evidence>
<dbReference type="AlphaFoldDB" id="A0A6P1Y1G2"/>
<dbReference type="GO" id="GO:0016887">
    <property type="term" value="F:ATP hydrolysis activity"/>
    <property type="evidence" value="ECO:0007669"/>
    <property type="project" value="InterPro"/>
</dbReference>
<dbReference type="Gene3D" id="3.40.50.300">
    <property type="entry name" value="P-loop containing nucleotide triphosphate hydrolases"/>
    <property type="match status" value="1"/>
</dbReference>
<dbReference type="PANTHER" id="PTHR24220:SF662">
    <property type="entry name" value="ABC TRANSPORTER ATP-BINDING PROTEIN"/>
    <property type="match status" value="1"/>
</dbReference>
<dbReference type="PANTHER" id="PTHR24220">
    <property type="entry name" value="IMPORT ATP-BINDING PROTEIN"/>
    <property type="match status" value="1"/>
</dbReference>